<name>A0ABY6FNN8_9PSED</name>
<dbReference type="PROSITE" id="PS51186">
    <property type="entry name" value="GNAT"/>
    <property type="match status" value="1"/>
</dbReference>
<evidence type="ECO:0000313" key="3">
    <source>
        <dbReference type="Proteomes" id="UP001063228"/>
    </source>
</evidence>
<proteinExistence type="predicted"/>
<dbReference type="EMBL" id="CP081201">
    <property type="protein sequence ID" value="UXZ99156.1"/>
    <property type="molecule type" value="Genomic_DNA"/>
</dbReference>
<dbReference type="RefSeq" id="WP_099269866.1">
    <property type="nucleotide sequence ID" value="NZ_CP081201.1"/>
</dbReference>
<evidence type="ECO:0000313" key="2">
    <source>
        <dbReference type="EMBL" id="UXZ99156.1"/>
    </source>
</evidence>
<dbReference type="InterPro" id="IPR000182">
    <property type="entry name" value="GNAT_dom"/>
</dbReference>
<keyword evidence="3" id="KW-1185">Reference proteome</keyword>
<organism evidence="2 3">
    <name type="scientific">Pseudomonas phytophila</name>
    <dbReference type="NCBI Taxonomy" id="2867264"/>
    <lineage>
        <taxon>Bacteria</taxon>
        <taxon>Pseudomonadati</taxon>
        <taxon>Pseudomonadota</taxon>
        <taxon>Gammaproteobacteria</taxon>
        <taxon>Pseudomonadales</taxon>
        <taxon>Pseudomonadaceae</taxon>
        <taxon>Pseudomonas</taxon>
    </lineage>
</organism>
<protein>
    <submittedName>
        <fullName evidence="2">GNAT family N-acetyltransferase</fullName>
    </submittedName>
</protein>
<evidence type="ECO:0000259" key="1">
    <source>
        <dbReference type="PROSITE" id="PS51186"/>
    </source>
</evidence>
<feature type="domain" description="N-acetyltransferase" evidence="1">
    <location>
        <begin position="1"/>
        <end position="152"/>
    </location>
</feature>
<dbReference type="SUPFAM" id="SSF55729">
    <property type="entry name" value="Acyl-CoA N-acyltransferases (Nat)"/>
    <property type="match status" value="1"/>
</dbReference>
<dbReference type="PANTHER" id="PTHR13538">
    <property type="entry name" value="N-ACETYLTRANSFERASE 6"/>
    <property type="match status" value="1"/>
</dbReference>
<dbReference type="PANTHER" id="PTHR13538:SF4">
    <property type="entry name" value="N-ALPHA-ACETYLTRANSFERASE 80"/>
    <property type="match status" value="1"/>
</dbReference>
<dbReference type="InterPro" id="IPR039840">
    <property type="entry name" value="NAA80"/>
</dbReference>
<dbReference type="CDD" id="cd04301">
    <property type="entry name" value="NAT_SF"/>
    <property type="match status" value="1"/>
</dbReference>
<accession>A0ABY6FNN8</accession>
<reference evidence="2" key="1">
    <citation type="submission" date="2021-08" db="EMBL/GenBank/DDBJ databases">
        <title>Complete genome sequence of Pseudomonas phytophila.</title>
        <authorList>
            <person name="Weir B.S."/>
            <person name="Templeton M.D."/>
            <person name="Arshed S."/>
            <person name="Andersen M.T."/>
            <person name="Jayaraman J."/>
        </authorList>
    </citation>
    <scope>NUCLEOTIDE SEQUENCE</scope>
    <source>
        <strain evidence="2">ICMP 23753</strain>
    </source>
</reference>
<gene>
    <name evidence="2" type="ORF">K3169_10225</name>
</gene>
<dbReference type="Pfam" id="PF00583">
    <property type="entry name" value="Acetyltransf_1"/>
    <property type="match status" value="1"/>
</dbReference>
<dbReference type="InterPro" id="IPR016181">
    <property type="entry name" value="Acyl_CoA_acyltransferase"/>
</dbReference>
<dbReference type="Gene3D" id="3.40.630.30">
    <property type="match status" value="1"/>
</dbReference>
<dbReference type="Proteomes" id="UP001063228">
    <property type="component" value="Chromosome"/>
</dbReference>
<sequence>MLRLIWLRDDMQYSNTFAQWVHEQFAYEYVDRPLSDWQREFAEGQVNGDWQCLIAVEDGLLLGGAALARNDLAERPDIGPWLACVFIAPHARQRGLAEQLIEGICATAKANGNTRLYLHTHDRHEYYAKRGWQVLESFQAWGKEHRLMGRDL</sequence>